<dbReference type="InterPro" id="IPR001789">
    <property type="entry name" value="Sig_transdc_resp-reg_receiver"/>
</dbReference>
<evidence type="ECO:0000259" key="3">
    <source>
        <dbReference type="PROSITE" id="PS50110"/>
    </source>
</evidence>
<evidence type="ECO:0000313" key="4">
    <source>
        <dbReference type="EMBL" id="SMO73994.1"/>
    </source>
</evidence>
<dbReference type="SUPFAM" id="SSF52172">
    <property type="entry name" value="CheY-like"/>
    <property type="match status" value="1"/>
</dbReference>
<feature type="modified residue" description="4-aspartylphosphate" evidence="2">
    <location>
        <position position="56"/>
    </location>
</feature>
<dbReference type="PANTHER" id="PTHR44591:SF3">
    <property type="entry name" value="RESPONSE REGULATORY DOMAIN-CONTAINING PROTEIN"/>
    <property type="match status" value="1"/>
</dbReference>
<dbReference type="EMBL" id="FXTO01000012">
    <property type="protein sequence ID" value="SMO73994.1"/>
    <property type="molecule type" value="Genomic_DNA"/>
</dbReference>
<evidence type="ECO:0000256" key="1">
    <source>
        <dbReference type="ARBA" id="ARBA00022553"/>
    </source>
</evidence>
<accession>A0A521DQK9</accession>
<keyword evidence="5" id="KW-1185">Reference proteome</keyword>
<evidence type="ECO:0000256" key="2">
    <source>
        <dbReference type="PROSITE-ProRule" id="PRU00169"/>
    </source>
</evidence>
<sequence>MTVFPKVLHVEDDADIREIARLALEVIGGLTVKQCATGAEAVQQAPEVKPDLLLLDMSMPDMNGVETLNAVRALPGMSGVPAIFMTARAQLQEQTDLLQEGAVAVISKPFDAMTLAQEILDIWQGLG</sequence>
<reference evidence="4 5" key="1">
    <citation type="submission" date="2017-05" db="EMBL/GenBank/DDBJ databases">
        <authorList>
            <person name="Varghese N."/>
            <person name="Submissions S."/>
        </authorList>
    </citation>
    <scope>NUCLEOTIDE SEQUENCE [LARGE SCALE GENOMIC DNA]</scope>
    <source>
        <strain evidence="4 5">DSM 29506</strain>
    </source>
</reference>
<feature type="domain" description="Response regulatory" evidence="3">
    <location>
        <begin position="6"/>
        <end position="123"/>
    </location>
</feature>
<keyword evidence="1 2" id="KW-0597">Phosphoprotein</keyword>
<proteinExistence type="predicted"/>
<dbReference type="OrthoDB" id="9800897at2"/>
<dbReference type="RefSeq" id="WP_142493436.1">
    <property type="nucleotide sequence ID" value="NZ_FXTO01000012.1"/>
</dbReference>
<dbReference type="Proteomes" id="UP000316030">
    <property type="component" value="Unassembled WGS sequence"/>
</dbReference>
<dbReference type="PANTHER" id="PTHR44591">
    <property type="entry name" value="STRESS RESPONSE REGULATOR PROTEIN 1"/>
    <property type="match status" value="1"/>
</dbReference>
<dbReference type="Gene3D" id="3.40.50.2300">
    <property type="match status" value="1"/>
</dbReference>
<dbReference type="PROSITE" id="PS50110">
    <property type="entry name" value="RESPONSE_REGULATORY"/>
    <property type="match status" value="1"/>
</dbReference>
<evidence type="ECO:0000313" key="5">
    <source>
        <dbReference type="Proteomes" id="UP000316030"/>
    </source>
</evidence>
<protein>
    <submittedName>
        <fullName evidence="4">Response regulator receiver domain-containing protein</fullName>
    </submittedName>
</protein>
<gene>
    <name evidence="4" type="ORF">SAMN06265173_11253</name>
</gene>
<organism evidence="4 5">
    <name type="scientific">Thalassovita litoralis</name>
    <dbReference type="NCBI Taxonomy" id="1010611"/>
    <lineage>
        <taxon>Bacteria</taxon>
        <taxon>Pseudomonadati</taxon>
        <taxon>Pseudomonadota</taxon>
        <taxon>Alphaproteobacteria</taxon>
        <taxon>Rhodobacterales</taxon>
        <taxon>Roseobacteraceae</taxon>
        <taxon>Thalassovita</taxon>
    </lineage>
</organism>
<dbReference type="AlphaFoldDB" id="A0A521DQK9"/>
<dbReference type="Pfam" id="PF00072">
    <property type="entry name" value="Response_reg"/>
    <property type="match status" value="1"/>
</dbReference>
<name>A0A521DQK9_9RHOB</name>
<dbReference type="GO" id="GO:0000160">
    <property type="term" value="P:phosphorelay signal transduction system"/>
    <property type="evidence" value="ECO:0007669"/>
    <property type="project" value="InterPro"/>
</dbReference>
<dbReference type="InterPro" id="IPR011006">
    <property type="entry name" value="CheY-like_superfamily"/>
</dbReference>
<dbReference type="SMART" id="SM00448">
    <property type="entry name" value="REC"/>
    <property type="match status" value="1"/>
</dbReference>
<dbReference type="InterPro" id="IPR050595">
    <property type="entry name" value="Bact_response_regulator"/>
</dbReference>